<dbReference type="InterPro" id="IPR012340">
    <property type="entry name" value="NA-bd_OB-fold"/>
</dbReference>
<evidence type="ECO:0000256" key="1">
    <source>
        <dbReference type="SAM" id="MobiDB-lite"/>
    </source>
</evidence>
<organism evidence="3 4">
    <name type="scientific">Kutzneria albida DSM 43870</name>
    <dbReference type="NCBI Taxonomy" id="1449976"/>
    <lineage>
        <taxon>Bacteria</taxon>
        <taxon>Bacillati</taxon>
        <taxon>Actinomycetota</taxon>
        <taxon>Actinomycetes</taxon>
        <taxon>Pseudonocardiales</taxon>
        <taxon>Pseudonocardiaceae</taxon>
        <taxon>Kutzneria</taxon>
    </lineage>
</organism>
<protein>
    <recommendedName>
        <fullName evidence="2">S1 motif domain-containing protein</fullName>
    </recommendedName>
</protein>
<dbReference type="SUPFAM" id="SSF50249">
    <property type="entry name" value="Nucleic acid-binding proteins"/>
    <property type="match status" value="2"/>
</dbReference>
<dbReference type="EMBL" id="CP007155">
    <property type="protein sequence ID" value="AHH98601.1"/>
    <property type="molecule type" value="Genomic_DNA"/>
</dbReference>
<dbReference type="STRING" id="1449976.KALB_5239"/>
<dbReference type="InterPro" id="IPR003029">
    <property type="entry name" value="S1_domain"/>
</dbReference>
<keyword evidence="4" id="KW-1185">Reference proteome</keyword>
<dbReference type="PROSITE" id="PS50126">
    <property type="entry name" value="S1"/>
    <property type="match status" value="2"/>
</dbReference>
<dbReference type="AlphaFoldDB" id="W5WDE5"/>
<dbReference type="Gene3D" id="2.40.50.140">
    <property type="entry name" value="Nucleic acid-binding proteins"/>
    <property type="match status" value="1"/>
</dbReference>
<dbReference type="CDD" id="cd00164">
    <property type="entry name" value="S1_like"/>
    <property type="match status" value="1"/>
</dbReference>
<evidence type="ECO:0000313" key="3">
    <source>
        <dbReference type="EMBL" id="AHH98601.1"/>
    </source>
</evidence>
<gene>
    <name evidence="3" type="ORF">KALB_5239</name>
</gene>
<feature type="region of interest" description="Disordered" evidence="1">
    <location>
        <begin position="264"/>
        <end position="287"/>
    </location>
</feature>
<dbReference type="GO" id="GO:0003676">
    <property type="term" value="F:nucleic acid binding"/>
    <property type="evidence" value="ECO:0007669"/>
    <property type="project" value="InterPro"/>
</dbReference>
<dbReference type="SMART" id="SM00316">
    <property type="entry name" value="S1"/>
    <property type="match status" value="2"/>
</dbReference>
<dbReference type="Proteomes" id="UP000019225">
    <property type="component" value="Chromosome"/>
</dbReference>
<dbReference type="HOGENOM" id="CLU_303003_0_0_11"/>
<proteinExistence type="predicted"/>
<name>W5WDE5_9PSEU</name>
<evidence type="ECO:0000313" key="4">
    <source>
        <dbReference type="Proteomes" id="UP000019225"/>
    </source>
</evidence>
<reference evidence="3 4" key="1">
    <citation type="journal article" date="2014" name="BMC Genomics">
        <title>Complete genome sequence of producer of the glycopeptide antibiotic Aculeximycin Kutzneria albida DSM 43870T, a representative of minor genus of Pseudonocardiaceae.</title>
        <authorList>
            <person name="Rebets Y."/>
            <person name="Tokovenko B."/>
            <person name="Lushchyk I."/>
            <person name="Ruckert C."/>
            <person name="Zaburannyi N."/>
            <person name="Bechthold A."/>
            <person name="Kalinowski J."/>
            <person name="Luzhetskyy A."/>
        </authorList>
    </citation>
    <scope>NUCLEOTIDE SEQUENCE [LARGE SCALE GENOMIC DNA]</scope>
    <source>
        <strain evidence="3">DSM 43870</strain>
    </source>
</reference>
<accession>W5WDE5</accession>
<dbReference type="KEGG" id="kal:KALB_5239"/>
<evidence type="ECO:0000259" key="2">
    <source>
        <dbReference type="PROSITE" id="PS50126"/>
    </source>
</evidence>
<sequence>MQELRWAKMLRWSSSWPAATRLHADRMLAALQAECADDLDVTLMLVHEWESADPEHRSALVDRYLLSAATLNAVLRRRDELLQSLQSRTKTTEVRHIDLRLSDRLRRVVAWASPNAVYSDVDGEWHPTLVPRADPDVVARLHDGARPVIGSDSLLTRRAAPPFLVAPVRDRRRQWVSPLQEPADRVTLSFCIALQQHHLAGDVPLLAHVAGHQHVAAIRPPTVLPGDRLLVEPVGQRRDGVQVRALIMQPPVLLPDVELAAEEYSTDDSGDLAQREAQENDTGGLDVDPLNAADFLVPEESTPFQVTSDGGETERPVNPYAELEIVTSAFDPGHPVVVVTGIADGTVLAQPDPIAAAERFAQRFSPGDRCGVEVTDIKALRRDRRSVVIAKEHETGVEVPLTALDIGFGVRDVSLEAIPVGTRLNLAVLMVDTETGLIQLSALPDIAATLSRLAQTTREPFSGTIVDAHSQSIHVMLTPDGDRLRDDDPPITIDVRADDLPPRPTEMTVGQQVRVRLNNRTLRATSIDLDLPDLKLPTGPFERAGRTLTLSDAVAGRDVLAIYRAARGLGVGETTALHRAISTLLVRRLRPRARIIDVTGLTRLQHQDRVTARVAAVNDKQITVEVEGGTWATISRSHLAWPDQPPPALATNEMVDVFITEVVPDQGKIALTLRDPDKDPYARLVEGNLFSGYVAGSDKNGIRLTVPDPAVELFIPASETGFRGDDIPATFTVGSLLTARLIQVDRDRRRAVASRWLYWEELRLPSDVLHALEGSRGPVVKRLDHLVGEGVNLRLDADVLKVRWAGVQGGVPAYEALRRLRSVIYGNRAEIRVPHSGPLDRRAREDIAGKFGSLVRLDRDEEGGRPAWTLTVLHPQDVPIRDIVADVVNRYPHRIRASGLRTTTEVPFQDARKAFLLGERERRARREPASALSFVRPYNYLDIGAGDSYEQAAQRLWNCGLRLEQPEWIVEDRVSLDAHRGVI</sequence>
<feature type="domain" description="S1 motif" evidence="2">
    <location>
        <begin position="687"/>
        <end position="756"/>
    </location>
</feature>
<feature type="domain" description="S1 motif" evidence="2">
    <location>
        <begin position="607"/>
        <end position="674"/>
    </location>
</feature>